<dbReference type="HOGENOM" id="CLU_3129160_0_0_9"/>
<feature type="non-terminal residue" evidence="1">
    <location>
        <position position="1"/>
    </location>
</feature>
<evidence type="ECO:0000313" key="2">
    <source>
        <dbReference type="Proteomes" id="UP000016662"/>
    </source>
</evidence>
<keyword evidence="2" id="KW-1185">Reference proteome</keyword>
<accession>U2MAQ2</accession>
<dbReference type="EMBL" id="AWVF01000158">
    <property type="protein sequence ID" value="ERJ96388.1"/>
    <property type="molecule type" value="Genomic_DNA"/>
</dbReference>
<sequence length="49" mass="5731">VAQSLCGIALRMLLQICTEKIVKVNQNLLTFPFLHDIIKENMPFFRHFV</sequence>
<name>U2MAQ2_9FIRM</name>
<gene>
    <name evidence="1" type="ORF">RUMCAL_01254</name>
</gene>
<organism evidence="1 2">
    <name type="scientific">Ruminococcus callidus ATCC 27760</name>
    <dbReference type="NCBI Taxonomy" id="411473"/>
    <lineage>
        <taxon>Bacteria</taxon>
        <taxon>Bacillati</taxon>
        <taxon>Bacillota</taxon>
        <taxon>Clostridia</taxon>
        <taxon>Eubacteriales</taxon>
        <taxon>Oscillospiraceae</taxon>
        <taxon>Ruminococcus</taxon>
    </lineage>
</organism>
<comment type="caution">
    <text evidence="1">The sequence shown here is derived from an EMBL/GenBank/DDBJ whole genome shotgun (WGS) entry which is preliminary data.</text>
</comment>
<dbReference type="AlphaFoldDB" id="U2MAQ2"/>
<protein>
    <submittedName>
        <fullName evidence="1">Uncharacterized protein</fullName>
    </submittedName>
</protein>
<evidence type="ECO:0000313" key="1">
    <source>
        <dbReference type="EMBL" id="ERJ96388.1"/>
    </source>
</evidence>
<proteinExistence type="predicted"/>
<dbReference type="Proteomes" id="UP000016662">
    <property type="component" value="Unassembled WGS sequence"/>
</dbReference>
<reference evidence="1 2" key="1">
    <citation type="submission" date="2013-07" db="EMBL/GenBank/DDBJ databases">
        <authorList>
            <person name="Weinstock G."/>
            <person name="Sodergren E."/>
            <person name="Wylie T."/>
            <person name="Fulton L."/>
            <person name="Fulton R."/>
            <person name="Fronick C."/>
            <person name="O'Laughlin M."/>
            <person name="Godfrey J."/>
            <person name="Miner T."/>
            <person name="Herter B."/>
            <person name="Appelbaum E."/>
            <person name="Cordes M."/>
            <person name="Lek S."/>
            <person name="Wollam A."/>
            <person name="Pepin K.H."/>
            <person name="Palsikar V.B."/>
            <person name="Mitreva M."/>
            <person name="Wilson R.K."/>
        </authorList>
    </citation>
    <scope>NUCLEOTIDE SEQUENCE [LARGE SCALE GENOMIC DNA]</scope>
    <source>
        <strain evidence="1 2">ATCC 27760</strain>
    </source>
</reference>
<dbReference type="STRING" id="411473.RUMCAL_01254"/>